<protein>
    <recommendedName>
        <fullName evidence="1">Transposase IS200-like domain-containing protein</fullName>
    </recommendedName>
</protein>
<reference evidence="2 3" key="1">
    <citation type="submission" date="2020-03" db="EMBL/GenBank/DDBJ databases">
        <title>Salinimicrobium sp. nov, isolated from SCS.</title>
        <authorList>
            <person name="Cao W.R."/>
        </authorList>
    </citation>
    <scope>NUCLEOTIDE SEQUENCE [LARGE SCALE GENOMIC DNA]</scope>
    <source>
        <strain evidence="3">J15B91</strain>
    </source>
</reference>
<dbReference type="InterPro" id="IPR002686">
    <property type="entry name" value="Transposase_17"/>
</dbReference>
<dbReference type="InterPro" id="IPR036515">
    <property type="entry name" value="Transposase_17_sf"/>
</dbReference>
<evidence type="ECO:0000313" key="3">
    <source>
        <dbReference type="Proteomes" id="UP000703674"/>
    </source>
</evidence>
<dbReference type="PANTHER" id="PTHR34322">
    <property type="entry name" value="TRANSPOSASE, Y1_TNP DOMAIN-CONTAINING"/>
    <property type="match status" value="1"/>
</dbReference>
<dbReference type="SMART" id="SM01321">
    <property type="entry name" value="Y1_Tnp"/>
    <property type="match status" value="1"/>
</dbReference>
<proteinExistence type="predicted"/>
<name>A0ABX1CZI7_9FLAO</name>
<dbReference type="PANTHER" id="PTHR34322:SF2">
    <property type="entry name" value="TRANSPOSASE IS200-LIKE DOMAIN-CONTAINING PROTEIN"/>
    <property type="match status" value="1"/>
</dbReference>
<dbReference type="Proteomes" id="UP000703674">
    <property type="component" value="Unassembled WGS sequence"/>
</dbReference>
<comment type="caution">
    <text evidence="2">The sequence shown here is derived from an EMBL/GenBank/DDBJ whole genome shotgun (WGS) entry which is preliminary data.</text>
</comment>
<evidence type="ECO:0000259" key="1">
    <source>
        <dbReference type="SMART" id="SM01321"/>
    </source>
</evidence>
<dbReference type="SUPFAM" id="SSF143422">
    <property type="entry name" value="Transposase IS200-like"/>
    <property type="match status" value="1"/>
</dbReference>
<organism evidence="2 3">
    <name type="scientific">Salinimicrobium oceani</name>
    <dbReference type="NCBI Taxonomy" id="2722702"/>
    <lineage>
        <taxon>Bacteria</taxon>
        <taxon>Pseudomonadati</taxon>
        <taxon>Bacteroidota</taxon>
        <taxon>Flavobacteriia</taxon>
        <taxon>Flavobacteriales</taxon>
        <taxon>Flavobacteriaceae</taxon>
        <taxon>Salinimicrobium</taxon>
    </lineage>
</organism>
<dbReference type="Gene3D" id="3.30.70.1290">
    <property type="entry name" value="Transposase IS200-like"/>
    <property type="match status" value="1"/>
</dbReference>
<gene>
    <name evidence="2" type="ORF">HC175_12170</name>
</gene>
<evidence type="ECO:0000313" key="2">
    <source>
        <dbReference type="EMBL" id="NJW53675.1"/>
    </source>
</evidence>
<dbReference type="EMBL" id="JAAVJR010000007">
    <property type="protein sequence ID" value="NJW53675.1"/>
    <property type="molecule type" value="Genomic_DNA"/>
</dbReference>
<feature type="domain" description="Transposase IS200-like" evidence="1">
    <location>
        <begin position="7"/>
        <end position="139"/>
    </location>
</feature>
<keyword evidence="3" id="KW-1185">Reference proteome</keyword>
<sequence length="201" mass="24358">MKIETLELGNYYHIYNRGNNGSNIFFEEENYAYFLRLYQKYISPVANTLAWCLMRNHFHFLVYLKEESEINRTDFKYSTRSEVSSVDPSRQFSHFFNAYTQAINKKYSRTGSLLEKPFERKRITSEDYLKKLISYIHNNPVHHSIAKNISSYPWTSYHEFLRQEENIVKKKEVLELFDDLENFKHYHQKEHTIEPFQDLEP</sequence>
<accession>A0ABX1CZI7</accession>